<dbReference type="PROSITE" id="PS50928">
    <property type="entry name" value="ABC_TM1"/>
    <property type="match status" value="1"/>
</dbReference>
<feature type="transmembrane region" description="Helical" evidence="7">
    <location>
        <begin position="258"/>
        <end position="278"/>
    </location>
</feature>
<proteinExistence type="inferred from homology"/>
<sequence>MGLRKSRLTAWIFVGPAIALFAVFFAYPLVASLVQSFQTDDRGETVWAGFDNYSRLFGDELFGKSLINTGLILIVQVPVMTVLALIVAQILNQSWLKLRSGYRIAYFLPAVTTLVAYAIVFRVLLRADNGVMNHLLGYLGVAPIDWLHDPFWAKVALIASITWRWTGYNMVIILAGLQSIPKEQYEAASVDGAGALTTYVKVIVPQLRPVILFCLITSTIGTLQLFDEPYLLTQGGPDNATLTPLVHLYKIGFEQLDFGYASAIAWAVVAIIGVLSFVQFKFLGRRE</sequence>
<comment type="caution">
    <text evidence="9">The sequence shown here is derived from an EMBL/GenBank/DDBJ whole genome shotgun (WGS) entry which is preliminary data.</text>
</comment>
<keyword evidence="4 7" id="KW-0812">Transmembrane</keyword>
<feature type="transmembrane region" description="Helical" evidence="7">
    <location>
        <begin position="71"/>
        <end position="92"/>
    </location>
</feature>
<dbReference type="EMBL" id="BSTX01000001">
    <property type="protein sequence ID" value="GLZ75516.1"/>
    <property type="molecule type" value="Genomic_DNA"/>
</dbReference>
<dbReference type="GO" id="GO:0005886">
    <property type="term" value="C:plasma membrane"/>
    <property type="evidence" value="ECO:0007669"/>
    <property type="project" value="UniProtKB-SubCell"/>
</dbReference>
<evidence type="ECO:0000256" key="6">
    <source>
        <dbReference type="ARBA" id="ARBA00023136"/>
    </source>
</evidence>
<feature type="domain" description="ABC transmembrane type-1" evidence="8">
    <location>
        <begin position="66"/>
        <end position="279"/>
    </location>
</feature>
<evidence type="ECO:0000256" key="5">
    <source>
        <dbReference type="ARBA" id="ARBA00022989"/>
    </source>
</evidence>
<dbReference type="InterPro" id="IPR051393">
    <property type="entry name" value="ABC_transporter_permease"/>
</dbReference>
<name>A0A9W6W7I2_9ACTN</name>
<feature type="transmembrane region" description="Helical" evidence="7">
    <location>
        <begin position="12"/>
        <end position="30"/>
    </location>
</feature>
<feature type="transmembrane region" description="Helical" evidence="7">
    <location>
        <begin position="210"/>
        <end position="226"/>
    </location>
</feature>
<dbReference type="Pfam" id="PF00528">
    <property type="entry name" value="BPD_transp_1"/>
    <property type="match status" value="1"/>
</dbReference>
<evidence type="ECO:0000313" key="9">
    <source>
        <dbReference type="EMBL" id="GLZ75516.1"/>
    </source>
</evidence>
<dbReference type="GO" id="GO:0055085">
    <property type="term" value="P:transmembrane transport"/>
    <property type="evidence" value="ECO:0007669"/>
    <property type="project" value="InterPro"/>
</dbReference>
<reference evidence="9" key="1">
    <citation type="submission" date="2023-03" db="EMBL/GenBank/DDBJ databases">
        <title>Actinorhabdospora filicis NBRC 111898.</title>
        <authorList>
            <person name="Ichikawa N."/>
            <person name="Sato H."/>
            <person name="Tonouchi N."/>
        </authorList>
    </citation>
    <scope>NUCLEOTIDE SEQUENCE</scope>
    <source>
        <strain evidence="9">NBRC 111898</strain>
    </source>
</reference>
<feature type="transmembrane region" description="Helical" evidence="7">
    <location>
        <begin position="104"/>
        <end position="125"/>
    </location>
</feature>
<feature type="transmembrane region" description="Helical" evidence="7">
    <location>
        <begin position="155"/>
        <end position="177"/>
    </location>
</feature>
<comment type="subcellular location">
    <subcellularLocation>
        <location evidence="1 7">Cell membrane</location>
        <topology evidence="1 7">Multi-pass membrane protein</topology>
    </subcellularLocation>
</comment>
<comment type="similarity">
    <text evidence="7">Belongs to the binding-protein-dependent transport system permease family.</text>
</comment>
<dbReference type="PANTHER" id="PTHR30193">
    <property type="entry name" value="ABC TRANSPORTER PERMEASE PROTEIN"/>
    <property type="match status" value="1"/>
</dbReference>
<dbReference type="Gene3D" id="1.10.3720.10">
    <property type="entry name" value="MetI-like"/>
    <property type="match status" value="1"/>
</dbReference>
<accession>A0A9W6W7I2</accession>
<evidence type="ECO:0000256" key="2">
    <source>
        <dbReference type="ARBA" id="ARBA00022448"/>
    </source>
</evidence>
<keyword evidence="5 7" id="KW-1133">Transmembrane helix</keyword>
<dbReference type="AlphaFoldDB" id="A0A9W6W7I2"/>
<evidence type="ECO:0000256" key="1">
    <source>
        <dbReference type="ARBA" id="ARBA00004651"/>
    </source>
</evidence>
<dbReference type="CDD" id="cd06261">
    <property type="entry name" value="TM_PBP2"/>
    <property type="match status" value="1"/>
</dbReference>
<dbReference type="InterPro" id="IPR000515">
    <property type="entry name" value="MetI-like"/>
</dbReference>
<keyword evidence="6 7" id="KW-0472">Membrane</keyword>
<protein>
    <submittedName>
        <fullName evidence="9">Lactose ABC transporter permease</fullName>
    </submittedName>
</protein>
<gene>
    <name evidence="9" type="ORF">Afil01_03230</name>
</gene>
<dbReference type="Proteomes" id="UP001165079">
    <property type="component" value="Unassembled WGS sequence"/>
</dbReference>
<dbReference type="SUPFAM" id="SSF161098">
    <property type="entry name" value="MetI-like"/>
    <property type="match status" value="1"/>
</dbReference>
<keyword evidence="3" id="KW-1003">Cell membrane</keyword>
<keyword evidence="2 7" id="KW-0813">Transport</keyword>
<organism evidence="9 10">
    <name type="scientific">Actinorhabdospora filicis</name>
    <dbReference type="NCBI Taxonomy" id="1785913"/>
    <lineage>
        <taxon>Bacteria</taxon>
        <taxon>Bacillati</taxon>
        <taxon>Actinomycetota</taxon>
        <taxon>Actinomycetes</taxon>
        <taxon>Micromonosporales</taxon>
        <taxon>Micromonosporaceae</taxon>
        <taxon>Actinorhabdospora</taxon>
    </lineage>
</organism>
<evidence type="ECO:0000313" key="10">
    <source>
        <dbReference type="Proteomes" id="UP001165079"/>
    </source>
</evidence>
<dbReference type="PANTHER" id="PTHR30193:SF37">
    <property type="entry name" value="INNER MEMBRANE ABC TRANSPORTER PERMEASE PROTEIN YCJO"/>
    <property type="match status" value="1"/>
</dbReference>
<evidence type="ECO:0000256" key="7">
    <source>
        <dbReference type="RuleBase" id="RU363032"/>
    </source>
</evidence>
<keyword evidence="10" id="KW-1185">Reference proteome</keyword>
<dbReference type="InterPro" id="IPR035906">
    <property type="entry name" value="MetI-like_sf"/>
</dbReference>
<evidence type="ECO:0000259" key="8">
    <source>
        <dbReference type="PROSITE" id="PS50928"/>
    </source>
</evidence>
<evidence type="ECO:0000256" key="4">
    <source>
        <dbReference type="ARBA" id="ARBA00022692"/>
    </source>
</evidence>
<evidence type="ECO:0000256" key="3">
    <source>
        <dbReference type="ARBA" id="ARBA00022475"/>
    </source>
</evidence>